<protein>
    <submittedName>
        <fullName evidence="2">Uncharacterized protein</fullName>
    </submittedName>
</protein>
<evidence type="ECO:0000313" key="2">
    <source>
        <dbReference type="EMBL" id="KAJ1351563.1"/>
    </source>
</evidence>
<reference evidence="2" key="1">
    <citation type="submission" date="2021-06" db="EMBL/GenBank/DDBJ databases">
        <title>Parelaphostrongylus tenuis whole genome reference sequence.</title>
        <authorList>
            <person name="Garwood T.J."/>
            <person name="Larsen P.A."/>
            <person name="Fountain-Jones N.M."/>
            <person name="Garbe J.R."/>
            <person name="Macchietto M.G."/>
            <person name="Kania S.A."/>
            <person name="Gerhold R.W."/>
            <person name="Richards J.E."/>
            <person name="Wolf T.M."/>
        </authorList>
    </citation>
    <scope>NUCLEOTIDE SEQUENCE</scope>
    <source>
        <strain evidence="2">MNPRO001-30</strain>
        <tissue evidence="2">Meninges</tissue>
    </source>
</reference>
<accession>A0AAD5M6T9</accession>
<evidence type="ECO:0000313" key="3">
    <source>
        <dbReference type="Proteomes" id="UP001196413"/>
    </source>
</evidence>
<dbReference type="AlphaFoldDB" id="A0AAD5M6T9"/>
<comment type="caution">
    <text evidence="2">The sequence shown here is derived from an EMBL/GenBank/DDBJ whole genome shotgun (WGS) entry which is preliminary data.</text>
</comment>
<keyword evidence="3" id="KW-1185">Reference proteome</keyword>
<dbReference type="EMBL" id="JAHQIW010001106">
    <property type="protein sequence ID" value="KAJ1351563.1"/>
    <property type="molecule type" value="Genomic_DNA"/>
</dbReference>
<name>A0AAD5M6T9_PARTN</name>
<feature type="region of interest" description="Disordered" evidence="1">
    <location>
        <begin position="23"/>
        <end position="42"/>
    </location>
</feature>
<sequence length="66" mass="7363">ARLANQEMFPTNLGSLVLYSYSQSKPKQNREKESRPSSSTPLQTLIGARLRHPPCLALEYPGHIAL</sequence>
<feature type="non-terminal residue" evidence="2">
    <location>
        <position position="1"/>
    </location>
</feature>
<evidence type="ECO:0000256" key="1">
    <source>
        <dbReference type="SAM" id="MobiDB-lite"/>
    </source>
</evidence>
<organism evidence="2 3">
    <name type="scientific">Parelaphostrongylus tenuis</name>
    <name type="common">Meningeal worm</name>
    <dbReference type="NCBI Taxonomy" id="148309"/>
    <lineage>
        <taxon>Eukaryota</taxon>
        <taxon>Metazoa</taxon>
        <taxon>Ecdysozoa</taxon>
        <taxon>Nematoda</taxon>
        <taxon>Chromadorea</taxon>
        <taxon>Rhabditida</taxon>
        <taxon>Rhabditina</taxon>
        <taxon>Rhabditomorpha</taxon>
        <taxon>Strongyloidea</taxon>
        <taxon>Metastrongylidae</taxon>
        <taxon>Parelaphostrongylus</taxon>
    </lineage>
</organism>
<proteinExistence type="predicted"/>
<dbReference type="Proteomes" id="UP001196413">
    <property type="component" value="Unassembled WGS sequence"/>
</dbReference>
<gene>
    <name evidence="2" type="ORF">KIN20_007636</name>
</gene>